<sequence>MDRGVGAAVRPLPESGRKDLAIQALAGSETVSDLAAEPQVR</sequence>
<reference evidence="1 2" key="1">
    <citation type="submission" date="2023-08" db="EMBL/GenBank/DDBJ databases">
        <title>The draft genome sequence of Paracraurococcus sp. LOR1-02.</title>
        <authorList>
            <person name="Kingkaew E."/>
            <person name="Tanasupawat S."/>
        </authorList>
    </citation>
    <scope>NUCLEOTIDE SEQUENCE [LARGE SCALE GENOMIC DNA]</scope>
    <source>
        <strain evidence="1 2">LOR1-02</strain>
    </source>
</reference>
<evidence type="ECO:0000313" key="2">
    <source>
        <dbReference type="Proteomes" id="UP001243009"/>
    </source>
</evidence>
<proteinExistence type="predicted"/>
<gene>
    <name evidence="1" type="ORF">Q7A36_29535</name>
</gene>
<keyword evidence="2" id="KW-1185">Reference proteome</keyword>
<evidence type="ECO:0008006" key="3">
    <source>
        <dbReference type="Google" id="ProtNLM"/>
    </source>
</evidence>
<dbReference type="EMBL" id="JAUTWS010000049">
    <property type="protein sequence ID" value="MDO9712520.1"/>
    <property type="molecule type" value="Genomic_DNA"/>
</dbReference>
<evidence type="ECO:0000313" key="1">
    <source>
        <dbReference type="EMBL" id="MDO9712520.1"/>
    </source>
</evidence>
<protein>
    <recommendedName>
        <fullName evidence="3">ArsR family transcriptional regulator</fullName>
    </recommendedName>
</protein>
<dbReference type="RefSeq" id="WP_305107376.1">
    <property type="nucleotide sequence ID" value="NZ_JAUTWS010000049.1"/>
</dbReference>
<organism evidence="1 2">
    <name type="scientific">Paracraurococcus lichenis</name>
    <dbReference type="NCBI Taxonomy" id="3064888"/>
    <lineage>
        <taxon>Bacteria</taxon>
        <taxon>Pseudomonadati</taxon>
        <taxon>Pseudomonadota</taxon>
        <taxon>Alphaproteobacteria</taxon>
        <taxon>Acetobacterales</taxon>
        <taxon>Roseomonadaceae</taxon>
        <taxon>Paracraurococcus</taxon>
    </lineage>
</organism>
<accession>A0ABT9E8X1</accession>
<name>A0ABT9E8X1_9PROT</name>
<dbReference type="Proteomes" id="UP001243009">
    <property type="component" value="Unassembled WGS sequence"/>
</dbReference>
<comment type="caution">
    <text evidence="1">The sequence shown here is derived from an EMBL/GenBank/DDBJ whole genome shotgun (WGS) entry which is preliminary data.</text>
</comment>